<organism evidence="11 12">
    <name type="scientific">Sediminispirochaeta smaragdinae (strain DSM 11293 / JCM 15392 / SEBR 4228)</name>
    <name type="common">Spirochaeta smaragdinae</name>
    <dbReference type="NCBI Taxonomy" id="573413"/>
    <lineage>
        <taxon>Bacteria</taxon>
        <taxon>Pseudomonadati</taxon>
        <taxon>Spirochaetota</taxon>
        <taxon>Spirochaetia</taxon>
        <taxon>Spirochaetales</taxon>
        <taxon>Spirochaetaceae</taxon>
        <taxon>Sediminispirochaeta</taxon>
    </lineage>
</organism>
<reference evidence="11 12" key="1">
    <citation type="journal article" date="2010" name="Stand. Genomic Sci.">
        <title>Complete genome sequence of Spirochaeta smaragdinae type strain (SEBR 4228).</title>
        <authorList>
            <person name="Mavromatis K."/>
            <person name="Yasawong M."/>
            <person name="Chertkov O."/>
            <person name="Lapidus A."/>
            <person name="Lucas S."/>
            <person name="Nolan M."/>
            <person name="Del Rio T.G."/>
            <person name="Tice H."/>
            <person name="Cheng J.F."/>
            <person name="Pitluck S."/>
            <person name="Liolios K."/>
            <person name="Ivanova N."/>
            <person name="Tapia R."/>
            <person name="Han C."/>
            <person name="Bruce D."/>
            <person name="Goodwin L."/>
            <person name="Pati A."/>
            <person name="Chen A."/>
            <person name="Palaniappan K."/>
            <person name="Land M."/>
            <person name="Hauser L."/>
            <person name="Chang Y.J."/>
            <person name="Jeffries C.D."/>
            <person name="Detter J.C."/>
            <person name="Rohde M."/>
            <person name="Brambilla E."/>
            <person name="Spring S."/>
            <person name="Goker M."/>
            <person name="Sikorski J."/>
            <person name="Woyke T."/>
            <person name="Bristow J."/>
            <person name="Eisen J.A."/>
            <person name="Markowitz V."/>
            <person name="Hugenholtz P."/>
            <person name="Klenk H.P."/>
            <person name="Kyrpides N.C."/>
        </authorList>
    </citation>
    <scope>NUCLEOTIDE SEQUENCE [LARGE SCALE GENOMIC DNA]</scope>
    <source>
        <strain evidence="12">DSM 11293 / JCM 15392 / SEBR 4228</strain>
    </source>
</reference>
<keyword evidence="6 9" id="KW-0808">Transferase</keyword>
<dbReference type="AlphaFoldDB" id="E1R760"/>
<evidence type="ECO:0000256" key="7">
    <source>
        <dbReference type="ARBA" id="ARBA00022898"/>
    </source>
</evidence>
<evidence type="ECO:0000256" key="6">
    <source>
        <dbReference type="ARBA" id="ARBA00022679"/>
    </source>
</evidence>
<dbReference type="RefSeq" id="WP_013254850.1">
    <property type="nucleotide sequence ID" value="NC_014364.1"/>
</dbReference>
<dbReference type="InterPro" id="IPR050106">
    <property type="entry name" value="HistidinolP_aminotransfase"/>
</dbReference>
<dbReference type="Gene3D" id="3.40.640.10">
    <property type="entry name" value="Type I PLP-dependent aspartate aminotransferase-like (Major domain)"/>
    <property type="match status" value="1"/>
</dbReference>
<dbReference type="KEGG" id="ssm:Spirs_2272"/>
<dbReference type="GO" id="GO:0004400">
    <property type="term" value="F:histidinol-phosphate transaminase activity"/>
    <property type="evidence" value="ECO:0007669"/>
    <property type="project" value="UniProtKB-UniRule"/>
</dbReference>
<dbReference type="InterPro" id="IPR004839">
    <property type="entry name" value="Aminotransferase_I/II_large"/>
</dbReference>
<feature type="modified residue" description="N6-(pyridoxal phosphate)lysine" evidence="9">
    <location>
        <position position="215"/>
    </location>
</feature>
<evidence type="ECO:0000313" key="12">
    <source>
        <dbReference type="Proteomes" id="UP000002318"/>
    </source>
</evidence>
<protein>
    <recommendedName>
        <fullName evidence="9">Histidinol-phosphate aminotransferase</fullName>
        <ecNumber evidence="9">2.6.1.9</ecNumber>
    </recommendedName>
    <alternativeName>
        <fullName evidence="9">Imidazole acetol-phosphate transaminase</fullName>
    </alternativeName>
</protein>
<dbReference type="EC" id="2.6.1.9" evidence="9"/>
<gene>
    <name evidence="9" type="primary">hisC</name>
    <name evidence="11" type="ordered locus">Spirs_2272</name>
</gene>
<dbReference type="PANTHER" id="PTHR43643:SF3">
    <property type="entry name" value="HISTIDINOL-PHOSPHATE AMINOTRANSFERASE"/>
    <property type="match status" value="1"/>
</dbReference>
<comment type="pathway">
    <text evidence="2 9">Amino-acid biosynthesis; L-histidine biosynthesis; L-histidine from 5-phospho-alpha-D-ribose 1-diphosphate: step 7/9.</text>
</comment>
<comment type="catalytic activity">
    <reaction evidence="8 9">
        <text>L-histidinol phosphate + 2-oxoglutarate = 3-(imidazol-4-yl)-2-oxopropyl phosphate + L-glutamate</text>
        <dbReference type="Rhea" id="RHEA:23744"/>
        <dbReference type="ChEBI" id="CHEBI:16810"/>
        <dbReference type="ChEBI" id="CHEBI:29985"/>
        <dbReference type="ChEBI" id="CHEBI:57766"/>
        <dbReference type="ChEBI" id="CHEBI:57980"/>
        <dbReference type="EC" id="2.6.1.9"/>
    </reaction>
</comment>
<dbReference type="Pfam" id="PF00155">
    <property type="entry name" value="Aminotran_1_2"/>
    <property type="match status" value="1"/>
</dbReference>
<dbReference type="Proteomes" id="UP000002318">
    <property type="component" value="Chromosome"/>
</dbReference>
<dbReference type="NCBIfam" id="TIGR01141">
    <property type="entry name" value="hisC"/>
    <property type="match status" value="1"/>
</dbReference>
<comment type="cofactor">
    <cofactor evidence="1 9">
        <name>pyridoxal 5'-phosphate</name>
        <dbReference type="ChEBI" id="CHEBI:597326"/>
    </cofactor>
</comment>
<dbReference type="InterPro" id="IPR015421">
    <property type="entry name" value="PyrdxlP-dep_Trfase_major"/>
</dbReference>
<evidence type="ECO:0000256" key="4">
    <source>
        <dbReference type="ARBA" id="ARBA00011738"/>
    </source>
</evidence>
<evidence type="ECO:0000256" key="1">
    <source>
        <dbReference type="ARBA" id="ARBA00001933"/>
    </source>
</evidence>
<keyword evidence="5 9" id="KW-0032">Aminotransferase</keyword>
<name>E1R760_SEDSS</name>
<dbReference type="InterPro" id="IPR015424">
    <property type="entry name" value="PyrdxlP-dep_Trfase"/>
</dbReference>
<dbReference type="GO" id="GO:0030170">
    <property type="term" value="F:pyridoxal phosphate binding"/>
    <property type="evidence" value="ECO:0007669"/>
    <property type="project" value="InterPro"/>
</dbReference>
<dbReference type="CDD" id="cd00609">
    <property type="entry name" value="AAT_like"/>
    <property type="match status" value="1"/>
</dbReference>
<dbReference type="PANTHER" id="PTHR43643">
    <property type="entry name" value="HISTIDINOL-PHOSPHATE AMINOTRANSFERASE 2"/>
    <property type="match status" value="1"/>
</dbReference>
<dbReference type="UniPathway" id="UPA00031">
    <property type="reaction ID" value="UER00012"/>
</dbReference>
<evidence type="ECO:0000256" key="5">
    <source>
        <dbReference type="ARBA" id="ARBA00022576"/>
    </source>
</evidence>
<comment type="subunit">
    <text evidence="4 9">Homodimer.</text>
</comment>
<keyword evidence="7 9" id="KW-0663">Pyridoxal phosphate</keyword>
<dbReference type="InterPro" id="IPR005861">
    <property type="entry name" value="HisP_aminotrans"/>
</dbReference>
<dbReference type="HOGENOM" id="CLU_017584_3_0_12"/>
<feature type="domain" description="Aminotransferase class I/classII large" evidence="10">
    <location>
        <begin position="26"/>
        <end position="349"/>
    </location>
</feature>
<keyword evidence="9" id="KW-0028">Amino-acid biosynthesis</keyword>
<evidence type="ECO:0000259" key="10">
    <source>
        <dbReference type="Pfam" id="PF00155"/>
    </source>
</evidence>
<dbReference type="eggNOG" id="COG0079">
    <property type="taxonomic scope" value="Bacteria"/>
</dbReference>
<keyword evidence="9" id="KW-0368">Histidine biosynthesis</keyword>
<sequence length="364" mass="41293">MIISRKARELTPYVPGEQPGQQGLYVKLNTNENPYPPSPAVEDALRRYRWEDLRLYPDPCSLALRTTIAARFELPVEQIFVGNGSDEVLSFAWYGFFDPENGPVLFPEHTYSFYPVYCDYYGQPYERIPLASDFSVDISLYLERMKEEYAGIVIPNPNAPTGIAISLQEIETLLQATEGKRLVIIDEAYVDFGTETSVGLIERFPNLLVVHTCSKSRCLAGLRVGYAIGSKEVIQTITAVKDSFNSYPLDRLSQKIADIAIQDDVYYDKIRDMIMATRRWFAEAIRKEGWEVLPSQANFIFARYPGASGDAVYHELKSKGVLVRHFGHPGIEDFLRITIGTDREMERLLLLMKDLTCTAGVSKR</sequence>
<evidence type="ECO:0000313" key="11">
    <source>
        <dbReference type="EMBL" id="ADK81387.1"/>
    </source>
</evidence>
<dbReference type="GO" id="GO:0000105">
    <property type="term" value="P:L-histidine biosynthetic process"/>
    <property type="evidence" value="ECO:0007669"/>
    <property type="project" value="UniProtKB-UniRule"/>
</dbReference>
<proteinExistence type="inferred from homology"/>
<dbReference type="InterPro" id="IPR015422">
    <property type="entry name" value="PyrdxlP-dep_Trfase_small"/>
</dbReference>
<dbReference type="OrthoDB" id="9813612at2"/>
<evidence type="ECO:0000256" key="8">
    <source>
        <dbReference type="ARBA" id="ARBA00047481"/>
    </source>
</evidence>
<dbReference type="HAMAP" id="MF_01023">
    <property type="entry name" value="HisC_aminotrans_2"/>
    <property type="match status" value="1"/>
</dbReference>
<accession>E1R760</accession>
<dbReference type="Gene3D" id="3.90.1150.10">
    <property type="entry name" value="Aspartate Aminotransferase, domain 1"/>
    <property type="match status" value="1"/>
</dbReference>
<dbReference type="EMBL" id="CP002116">
    <property type="protein sequence ID" value="ADK81387.1"/>
    <property type="molecule type" value="Genomic_DNA"/>
</dbReference>
<evidence type="ECO:0000256" key="3">
    <source>
        <dbReference type="ARBA" id="ARBA00007970"/>
    </source>
</evidence>
<evidence type="ECO:0000256" key="2">
    <source>
        <dbReference type="ARBA" id="ARBA00005011"/>
    </source>
</evidence>
<dbReference type="SUPFAM" id="SSF53383">
    <property type="entry name" value="PLP-dependent transferases"/>
    <property type="match status" value="1"/>
</dbReference>
<dbReference type="STRING" id="573413.Spirs_2272"/>
<keyword evidence="12" id="KW-1185">Reference proteome</keyword>
<comment type="similarity">
    <text evidence="3 9">Belongs to the class-II pyridoxal-phosphate-dependent aminotransferase family. Histidinol-phosphate aminotransferase subfamily.</text>
</comment>
<evidence type="ECO:0000256" key="9">
    <source>
        <dbReference type="HAMAP-Rule" id="MF_01023"/>
    </source>
</evidence>